<evidence type="ECO:0000256" key="1">
    <source>
        <dbReference type="SAM" id="MobiDB-lite"/>
    </source>
</evidence>
<keyword evidence="3" id="KW-1185">Reference proteome</keyword>
<feature type="compositionally biased region" description="Basic and acidic residues" evidence="1">
    <location>
        <begin position="173"/>
        <end position="183"/>
    </location>
</feature>
<dbReference type="AlphaFoldDB" id="I3L3R3"/>
<dbReference type="Ensembl" id="ENST00000570854.1">
    <property type="protein sequence ID" value="ENSP00000460661.1"/>
    <property type="gene ID" value="ENSG00000167302.11"/>
</dbReference>
<dbReference type="Bgee" id="ENSG00000167302">
    <property type="expression patterns" value="Expressed in granulocyte and 145 other cell types or tissues"/>
</dbReference>
<organism evidence="2 3">
    <name type="scientific">Homo sapiens</name>
    <name type="common">Human</name>
    <dbReference type="NCBI Taxonomy" id="9606"/>
    <lineage>
        <taxon>Eukaryota</taxon>
        <taxon>Metazoa</taxon>
        <taxon>Chordata</taxon>
        <taxon>Craniata</taxon>
        <taxon>Vertebrata</taxon>
        <taxon>Euteleostomi</taxon>
        <taxon>Mammalia</taxon>
        <taxon>Eutheria</taxon>
        <taxon>Euarchontoglires</taxon>
        <taxon>Primates</taxon>
        <taxon>Haplorrhini</taxon>
        <taxon>Catarrhini</taxon>
        <taxon>Hominidae</taxon>
        <taxon>Homo</taxon>
    </lineage>
</organism>
<dbReference type="OrthoDB" id="118154at2759"/>
<proteinExistence type="predicted"/>
<reference evidence="2 3" key="3">
    <citation type="journal article" date="2006" name="Nature">
        <title>DNA sequence of human chromosome 17 and analysis of rearrangement in the human lineage.</title>
        <authorList>
            <person name="Zody M.C."/>
            <person name="Garber M."/>
            <person name="Adams D.J."/>
            <person name="Sharpe T."/>
            <person name="Harrow J."/>
            <person name="Lupski J.R."/>
            <person name="Nicholson C."/>
            <person name="Searle S.M."/>
            <person name="Wilming L."/>
            <person name="Young S.K."/>
            <person name="Abouelleil A."/>
            <person name="Allen N.R."/>
            <person name="Bi W."/>
            <person name="Bloom T."/>
            <person name="Borowsky M.L."/>
            <person name="Bugalter B.E."/>
            <person name="Butler J."/>
            <person name="Chang J.L."/>
            <person name="Chen C.K."/>
            <person name="Cook A."/>
            <person name="Corum B."/>
            <person name="Cuomo C.A."/>
            <person name="de Jong P.J."/>
            <person name="DeCaprio D."/>
            <person name="Dewar K."/>
            <person name="FitzGerald M."/>
            <person name="Gilbert J."/>
            <person name="Gibson R."/>
            <person name="Gnerre S."/>
            <person name="Goldstein S."/>
            <person name="Grafham D.V."/>
            <person name="Grocock R."/>
            <person name="Hafez N."/>
            <person name="Hagopian D.S."/>
            <person name="Hart E."/>
            <person name="Norman C.H."/>
            <person name="Humphray S."/>
            <person name="Jaffe D.B."/>
            <person name="Jones M."/>
            <person name="Kamal M."/>
            <person name="Khodiyar V.K."/>
            <person name="LaButti K."/>
            <person name="Laird G."/>
            <person name="Lehoczky J."/>
            <person name="Liu X."/>
            <person name="Lokyitsang T."/>
            <person name="Loveland J."/>
            <person name="Lui A."/>
            <person name="Macdonald P."/>
            <person name="Major J.E."/>
            <person name="Matthews L."/>
            <person name="Mauceli E."/>
            <person name="McCarroll S.A."/>
            <person name="Mihalev A.H."/>
            <person name="Mudge J."/>
            <person name="Nguyen C."/>
            <person name="Nicol R."/>
            <person name="O'Leary S.B."/>
            <person name="Osoegawa K."/>
            <person name="Schwartz D.C."/>
            <person name="Shaw-Smith C."/>
            <person name="Stankiewicz P."/>
            <person name="Steward C."/>
            <person name="Swarbreck D."/>
            <person name="Venkataraman V."/>
            <person name="Whittaker C.A."/>
            <person name="Yang X."/>
            <person name="Zimmer A.R."/>
            <person name="Bradley A."/>
            <person name="Hubbard T."/>
            <person name="Birren B.W."/>
            <person name="Rogers J."/>
            <person name="Lander E.S."/>
            <person name="Nusbaum C."/>
        </authorList>
    </citation>
    <scope>NUCLEOTIDE SEQUENCE [LARGE SCALE GENOMIC DNA]</scope>
</reference>
<dbReference type="VEuPathDB" id="HostDB:ENSG00000167302"/>
<reference evidence="2 3" key="2">
    <citation type="journal article" date="2004" name="Nature">
        <title>Finishing the euchromatic sequence of the human genome.</title>
        <authorList>
            <consortium name="International Human Genome Sequencing Consortium"/>
        </authorList>
    </citation>
    <scope>NUCLEOTIDE SEQUENCE [LARGE SCALE GENOMIC DNA]</scope>
</reference>
<dbReference type="HGNC" id="HGNC:26458">
    <property type="gene designation" value="TEPSIN"/>
</dbReference>
<accession>I3L3R3</accession>
<dbReference type="GeneTree" id="ENSGT00390000015076"/>
<dbReference type="HOGENOM" id="CLU_1474698_0_0_1"/>
<feature type="region of interest" description="Disordered" evidence="1">
    <location>
        <begin position="1"/>
        <end position="124"/>
    </location>
</feature>
<evidence type="ECO:0000313" key="2">
    <source>
        <dbReference type="Ensembl" id="ENSP00000460661.1"/>
    </source>
</evidence>
<gene>
    <name evidence="2" type="primary">TEPSIN</name>
</gene>
<reference evidence="2" key="5">
    <citation type="submission" date="2025-09" db="UniProtKB">
        <authorList>
            <consortium name="Ensembl"/>
        </authorList>
    </citation>
    <scope>IDENTIFICATION</scope>
</reference>
<reference evidence="2 3" key="1">
    <citation type="journal article" date="2001" name="Nature">
        <title>Initial sequencing and analysis of the human genome.</title>
        <authorList>
            <consortium name="International Human Genome Sequencing Consortium"/>
            <person name="Lander E.S."/>
            <person name="Linton L.M."/>
            <person name="Birren B."/>
            <person name="Nusbaum C."/>
            <person name="Zody M.C."/>
            <person name="Baldwin J."/>
            <person name="Devon K."/>
            <person name="Dewar K."/>
            <person name="Doyle M."/>
            <person name="FitzHugh W."/>
            <person name="Funke R."/>
            <person name="Gage D."/>
            <person name="Harris K."/>
            <person name="Heaford A."/>
            <person name="Howland J."/>
            <person name="Kann L."/>
            <person name="Lehoczky J."/>
            <person name="LeVine R."/>
            <person name="McEwan P."/>
            <person name="McKernan K."/>
            <person name="Meldrim J."/>
            <person name="Mesirov J.P."/>
            <person name="Miranda C."/>
            <person name="Morris W."/>
            <person name="Naylor J."/>
            <person name="Raymond C."/>
            <person name="Rosetti M."/>
            <person name="Santos R."/>
            <person name="Sheridan A."/>
            <person name="Sougnez C."/>
            <person name="Stange-Thomann N."/>
            <person name="Stojanovic N."/>
            <person name="Subramanian A."/>
            <person name="Wyman D."/>
            <person name="Rogers J."/>
            <person name="Sulston J."/>
            <person name="Ainscough R."/>
            <person name="Beck S."/>
            <person name="Bentley D."/>
            <person name="Burton J."/>
            <person name="Clee C."/>
            <person name="Carter N."/>
            <person name="Coulson A."/>
            <person name="Deadman R."/>
            <person name="Deloukas P."/>
            <person name="Dunham A."/>
            <person name="Dunham I."/>
            <person name="Durbin R."/>
            <person name="French L."/>
            <person name="Grafham D."/>
            <person name="Gregory S."/>
            <person name="Hubbard T."/>
            <person name="Humphray S."/>
            <person name="Hunt A."/>
            <person name="Jones M."/>
            <person name="Lloyd C."/>
            <person name="McMurray A."/>
            <person name="Matthews L."/>
            <person name="Mercer S."/>
            <person name="Milne S."/>
            <person name="Mullikin J.C."/>
            <person name="Mungall A."/>
            <person name="Plumb R."/>
            <person name="Ross M."/>
            <person name="Shownkeen R."/>
            <person name="Sims S."/>
            <person name="Waterston R.H."/>
            <person name="Wilson R.K."/>
            <person name="Hillier L.W."/>
            <person name="McPherson J.D."/>
            <person name="Marra M.A."/>
            <person name="Mardis E.R."/>
            <person name="Fulton L.A."/>
            <person name="Chinwalla A.T."/>
            <person name="Pepin K.H."/>
            <person name="Gish W.R."/>
            <person name="Chissoe S.L."/>
            <person name="Wendl M.C."/>
            <person name="Delehaunty K.D."/>
            <person name="Miner T.L."/>
            <person name="Delehaunty A."/>
            <person name="Kramer J.B."/>
            <person name="Cook L.L."/>
            <person name="Fulton R.S."/>
            <person name="Johnson D.L."/>
            <person name="Minx P.J."/>
            <person name="Clifton S.W."/>
            <person name="Hawkins T."/>
            <person name="Branscomb E."/>
            <person name="Predki P."/>
            <person name="Richardson P."/>
            <person name="Wenning S."/>
            <person name="Slezak T."/>
            <person name="Doggett N."/>
            <person name="Cheng J.F."/>
            <person name="Olsen A."/>
            <person name="Lucas S."/>
            <person name="Elkin C."/>
            <person name="Uberbacher E."/>
            <person name="Frazier M."/>
            <person name="Gibbs R.A."/>
            <person name="Muzny D.M."/>
            <person name="Scherer S.E."/>
            <person name="Bouck J.B."/>
            <person name="Sodergren E.J."/>
            <person name="Worley K.C."/>
            <person name="Rives C.M."/>
            <person name="Gorrell J.H."/>
            <person name="Metzker M.L."/>
            <person name="Naylor S.L."/>
            <person name="Kucherlapati R.S."/>
            <person name="Nelson D.L."/>
            <person name="Weinstock G.M."/>
            <person name="Sakaki Y."/>
            <person name="Fujiyama A."/>
            <person name="Hattori M."/>
            <person name="Yada T."/>
            <person name="Toyoda A."/>
            <person name="Itoh T."/>
            <person name="Kawagoe C."/>
            <person name="Watanabe H."/>
            <person name="Totoki Y."/>
            <person name="Taylor T."/>
            <person name="Weissenbach J."/>
            <person name="Heilig R."/>
            <person name="Saurin W."/>
            <person name="Artiguenave F."/>
            <person name="Brottier P."/>
            <person name="Bruls T."/>
            <person name="Pelletier E."/>
            <person name="Robert C."/>
            <person name="Wincker P."/>
            <person name="Smith D.R."/>
            <person name="Doucette-Stamm L."/>
            <person name="Rubenfield M."/>
            <person name="Weinstock K."/>
            <person name="Lee H.M."/>
            <person name="Dubois J."/>
            <person name="Rosenthal A."/>
            <person name="Platzer M."/>
            <person name="Nyakatura G."/>
            <person name="Taudien S."/>
            <person name="Rump A."/>
            <person name="Yang H."/>
            <person name="Yu J."/>
            <person name="Wang J."/>
            <person name="Huang G."/>
            <person name="Gu J."/>
            <person name="Hood L."/>
            <person name="Rowen L."/>
            <person name="Madan A."/>
            <person name="Qin S."/>
            <person name="Davis R.W."/>
            <person name="Federspiel N.A."/>
            <person name="Abola A.P."/>
            <person name="Proctor M.J."/>
            <person name="Myers R.M."/>
            <person name="Schmutz J."/>
            <person name="Dickson M."/>
            <person name="Grimwood J."/>
            <person name="Cox D.R."/>
            <person name="Olson M.V."/>
            <person name="Kaul R."/>
            <person name="Raymond C."/>
            <person name="Shimizu N."/>
            <person name="Kawasaki K."/>
            <person name="Minoshima S."/>
            <person name="Evans G.A."/>
            <person name="Athanasiou M."/>
            <person name="Schultz R."/>
            <person name="Roe B.A."/>
            <person name="Chen F."/>
            <person name="Pan H."/>
            <person name="Ramser J."/>
            <person name="Lehrach H."/>
            <person name="Reinhardt R."/>
            <person name="McCombie W.R."/>
            <person name="de la Bastide M."/>
            <person name="Dedhia N."/>
            <person name="Blocker H."/>
            <person name="Hornischer K."/>
            <person name="Nordsiek G."/>
            <person name="Agarwala R."/>
            <person name="Aravind L."/>
            <person name="Bailey J.A."/>
            <person name="Bateman A."/>
            <person name="Batzoglou S."/>
            <person name="Birney E."/>
            <person name="Bork P."/>
            <person name="Brown D.G."/>
            <person name="Burge C.B."/>
            <person name="Cerutti L."/>
            <person name="Chen H.C."/>
            <person name="Church D."/>
            <person name="Clamp M."/>
            <person name="Copley R.R."/>
            <person name="Doerks T."/>
            <person name="Eddy S.R."/>
            <person name="Eichler E.E."/>
            <person name="Furey T.S."/>
            <person name="Galagan J."/>
            <person name="Gilbert J.G."/>
            <person name="Harmon C."/>
            <person name="Hayashizaki Y."/>
            <person name="Haussler D."/>
            <person name="Hermjakob H."/>
            <person name="Hokamp K."/>
            <person name="Jang W."/>
            <person name="Johnson L.S."/>
            <person name="Jones T.A."/>
            <person name="Kasif S."/>
            <person name="Kaspryzk A."/>
            <person name="Kennedy S."/>
            <person name="Kent W.J."/>
            <person name="Kitts P."/>
            <person name="Koonin E.V."/>
            <person name="Korf I."/>
            <person name="Kulp D."/>
            <person name="Lancet D."/>
            <person name="Lowe T.M."/>
            <person name="McLysaght A."/>
            <person name="Mikkelsen T."/>
            <person name="Moran J.V."/>
            <person name="Mulder N."/>
            <person name="Pollara V.J."/>
            <person name="Ponting C.P."/>
            <person name="Schuler G."/>
            <person name="Schultz J."/>
            <person name="Slater G."/>
            <person name="Smit A.F."/>
            <person name="Stupka E."/>
            <person name="Szustakowski J."/>
            <person name="Thierry-Mieg D."/>
            <person name="Thierry-Mieg J."/>
            <person name="Wagner L."/>
            <person name="Wallis J."/>
            <person name="Wheeler R."/>
            <person name="Williams A."/>
            <person name="Wolf Y.I."/>
            <person name="Wolfe K.H."/>
            <person name="Yang S.P."/>
            <person name="Yeh R.F."/>
            <person name="Collins F."/>
            <person name="Guyer M.S."/>
            <person name="Peterson J."/>
            <person name="Felsenfeld A."/>
            <person name="Wetterstrand K.A."/>
            <person name="Patrinos A."/>
            <person name="Morgan M.J."/>
            <person name="de Jong P."/>
            <person name="Catanese J.J."/>
            <person name="Osoegawa K."/>
            <person name="Shizuya H."/>
            <person name="Choi S."/>
            <person name="Chen Y.J."/>
        </authorList>
    </citation>
    <scope>NUCLEOTIDE SEQUENCE [LARGE SCALE GENOMIC DNA]</scope>
</reference>
<dbReference type="ExpressionAtlas" id="I3L3R3">
    <property type="expression patterns" value="baseline and differential"/>
</dbReference>
<dbReference type="EMBL" id="AC027601">
    <property type="status" value="NOT_ANNOTATED_CDS"/>
    <property type="molecule type" value="Genomic_DNA"/>
</dbReference>
<protein>
    <submittedName>
        <fullName evidence="2">TEPSIN adaptor related protein complex 4 accessory protein</fullName>
    </submittedName>
</protein>
<feature type="compositionally biased region" description="Basic and acidic residues" evidence="1">
    <location>
        <begin position="7"/>
        <end position="18"/>
    </location>
</feature>
<sequence>MAAAPPLRDRLSFLHRVSEGGPPGPRSHGSSRAPHSPDSPRAGAIDLASPRRVAAPGPFARADAPELPARRAVPGPSKPGLPSRTRRAQGRWAQPDPGGTNRPRPAFSGLRREGRSGGPGGRGAAVSVLLAPRWAGSPPSSLTVAFQRTPVLERHPWVAENTDVSKGQRRTHHSPDSPEGDVR</sequence>
<name>I3L3R3_HUMAN</name>
<evidence type="ECO:0000313" key="3">
    <source>
        <dbReference type="Proteomes" id="UP000005640"/>
    </source>
</evidence>
<dbReference type="Ensembl" id="ENST00000570854.1">
    <property type="protein sequence ID" value="ENSP00000460661.1"/>
    <property type="gene ID" value="ENSG00000167302.12"/>
</dbReference>
<dbReference type="ChiTaRS" id="TEPSIN">
    <property type="organism name" value="human"/>
</dbReference>
<dbReference type="MassIVE" id="I3L3R3"/>
<dbReference type="UCSC" id="uc060lhr.1">
    <property type="organism name" value="human"/>
</dbReference>
<dbReference type="OpenTargets" id="ENSG00000167302"/>
<dbReference type="Proteomes" id="UP000005640">
    <property type="component" value="Chromosome 17"/>
</dbReference>
<reference evidence="2" key="4">
    <citation type="submission" date="2025-08" db="UniProtKB">
        <authorList>
            <consortium name="Ensembl"/>
        </authorList>
    </citation>
    <scope>IDENTIFICATION</scope>
</reference>
<feature type="region of interest" description="Disordered" evidence="1">
    <location>
        <begin position="149"/>
        <end position="183"/>
    </location>
</feature>